<keyword evidence="3" id="KW-0238">DNA-binding</keyword>
<dbReference type="GO" id="GO:0016987">
    <property type="term" value="F:sigma factor activity"/>
    <property type="evidence" value="ECO:0007669"/>
    <property type="project" value="UniProtKB-KW"/>
</dbReference>
<name>A0A926I9V3_9FIRM</name>
<dbReference type="NCBIfam" id="TIGR02937">
    <property type="entry name" value="sigma70-ECF"/>
    <property type="match status" value="1"/>
</dbReference>
<dbReference type="InterPro" id="IPR013325">
    <property type="entry name" value="RNA_pol_sigma_r2"/>
</dbReference>
<dbReference type="PANTHER" id="PTHR30385">
    <property type="entry name" value="SIGMA FACTOR F FLAGELLAR"/>
    <property type="match status" value="1"/>
</dbReference>
<dbReference type="InterPro" id="IPR007627">
    <property type="entry name" value="RNA_pol_sigma70_r2"/>
</dbReference>
<dbReference type="Gene3D" id="1.10.10.10">
    <property type="entry name" value="Winged helix-like DNA-binding domain superfamily/Winged helix DNA-binding domain"/>
    <property type="match status" value="1"/>
</dbReference>
<dbReference type="InterPro" id="IPR014284">
    <property type="entry name" value="RNA_pol_sigma-70_dom"/>
</dbReference>
<proteinExistence type="predicted"/>
<dbReference type="AlphaFoldDB" id="A0A926I9V3"/>
<reference evidence="6" key="1">
    <citation type="submission" date="2020-08" db="EMBL/GenBank/DDBJ databases">
        <title>Genome public.</title>
        <authorList>
            <person name="Liu C."/>
            <person name="Sun Q."/>
        </authorList>
    </citation>
    <scope>NUCLEOTIDE SEQUENCE</scope>
    <source>
        <strain evidence="6">NSJ-12</strain>
    </source>
</reference>
<dbReference type="SUPFAM" id="SSF88659">
    <property type="entry name" value="Sigma3 and sigma4 domains of RNA polymerase sigma factors"/>
    <property type="match status" value="1"/>
</dbReference>
<dbReference type="Proteomes" id="UP000655830">
    <property type="component" value="Unassembled WGS sequence"/>
</dbReference>
<comment type="caution">
    <text evidence="6">The sequence shown here is derived from an EMBL/GenBank/DDBJ whole genome shotgun (WGS) entry which is preliminary data.</text>
</comment>
<dbReference type="Gene3D" id="1.10.1740.10">
    <property type="match status" value="1"/>
</dbReference>
<evidence type="ECO:0000256" key="3">
    <source>
        <dbReference type="ARBA" id="ARBA00023125"/>
    </source>
</evidence>
<dbReference type="InterPro" id="IPR036388">
    <property type="entry name" value="WH-like_DNA-bd_sf"/>
</dbReference>
<sequence>MTNEELFILGDYDTLYSQNVPFMYKFINRFLNLPIEKDDFIGCCNLAFMKAIKSYDPSTSKWLTYFSRLMVNEILMFNRNLQKHTRCISLETVIIAIDDNTDITLEDQISSGECIEEDVLDKVITQKILELTKELPAREQEALRLHLLGVKQAIIGERLNISQAYVSRLIKQISNELYKQYEKGA</sequence>
<dbReference type="InterPro" id="IPR013324">
    <property type="entry name" value="RNA_pol_sigma_r3/r4-like"/>
</dbReference>
<dbReference type="Pfam" id="PF04542">
    <property type="entry name" value="Sigma70_r2"/>
    <property type="match status" value="1"/>
</dbReference>
<keyword evidence="1" id="KW-0805">Transcription regulation</keyword>
<dbReference type="RefSeq" id="WP_249333043.1">
    <property type="nucleotide sequence ID" value="NZ_JACRSY010000017.1"/>
</dbReference>
<dbReference type="PANTHER" id="PTHR30385:SF7">
    <property type="entry name" value="RNA POLYMERASE SIGMA FACTOR FLIA"/>
    <property type="match status" value="1"/>
</dbReference>
<keyword evidence="7" id="KW-1185">Reference proteome</keyword>
<evidence type="ECO:0000256" key="2">
    <source>
        <dbReference type="ARBA" id="ARBA00023082"/>
    </source>
</evidence>
<evidence type="ECO:0000259" key="5">
    <source>
        <dbReference type="Pfam" id="PF04542"/>
    </source>
</evidence>
<dbReference type="EMBL" id="JACRSY010000017">
    <property type="protein sequence ID" value="MBC8580175.1"/>
    <property type="molecule type" value="Genomic_DNA"/>
</dbReference>
<dbReference type="GO" id="GO:0003677">
    <property type="term" value="F:DNA binding"/>
    <property type="evidence" value="ECO:0007669"/>
    <property type="project" value="UniProtKB-KW"/>
</dbReference>
<gene>
    <name evidence="6" type="ORF">H8718_11635</name>
</gene>
<dbReference type="GO" id="GO:0006352">
    <property type="term" value="P:DNA-templated transcription initiation"/>
    <property type="evidence" value="ECO:0007669"/>
    <property type="project" value="InterPro"/>
</dbReference>
<evidence type="ECO:0000313" key="6">
    <source>
        <dbReference type="EMBL" id="MBC8580175.1"/>
    </source>
</evidence>
<feature type="domain" description="RNA polymerase sigma-70 region 2" evidence="5">
    <location>
        <begin position="15"/>
        <end position="81"/>
    </location>
</feature>
<keyword evidence="4" id="KW-0804">Transcription</keyword>
<evidence type="ECO:0000256" key="1">
    <source>
        <dbReference type="ARBA" id="ARBA00023015"/>
    </source>
</evidence>
<accession>A0A926I9V3</accession>
<dbReference type="SUPFAM" id="SSF88946">
    <property type="entry name" value="Sigma2 domain of RNA polymerase sigma factors"/>
    <property type="match status" value="1"/>
</dbReference>
<protein>
    <submittedName>
        <fullName evidence="6">Sigma-70 family RNA polymerase sigma factor</fullName>
    </submittedName>
</protein>
<organism evidence="6 7">
    <name type="scientific">Zhenhengia yiwuensis</name>
    <dbReference type="NCBI Taxonomy" id="2763666"/>
    <lineage>
        <taxon>Bacteria</taxon>
        <taxon>Bacillati</taxon>
        <taxon>Bacillota</taxon>
        <taxon>Clostridia</taxon>
        <taxon>Lachnospirales</taxon>
        <taxon>Lachnospiraceae</taxon>
        <taxon>Zhenhengia</taxon>
    </lineage>
</organism>
<evidence type="ECO:0000313" key="7">
    <source>
        <dbReference type="Proteomes" id="UP000655830"/>
    </source>
</evidence>
<keyword evidence="2" id="KW-0731">Sigma factor</keyword>
<evidence type="ECO:0000256" key="4">
    <source>
        <dbReference type="ARBA" id="ARBA00023163"/>
    </source>
</evidence>